<comment type="similarity">
    <text evidence="1 9">Belongs to the sigma-54 factor family.</text>
</comment>
<dbReference type="PANTHER" id="PTHR32248:SF4">
    <property type="entry name" value="RNA POLYMERASE SIGMA-54 FACTOR"/>
    <property type="match status" value="1"/>
</dbReference>
<evidence type="ECO:0000256" key="1">
    <source>
        <dbReference type="ARBA" id="ARBA00008798"/>
    </source>
</evidence>
<dbReference type="GO" id="GO:0016779">
    <property type="term" value="F:nucleotidyltransferase activity"/>
    <property type="evidence" value="ECO:0007669"/>
    <property type="project" value="UniProtKB-KW"/>
</dbReference>
<dbReference type="Pfam" id="PF04552">
    <property type="entry name" value="Sigma54_DBD"/>
    <property type="match status" value="1"/>
</dbReference>
<dbReference type="Gene3D" id="1.10.10.1330">
    <property type="entry name" value="RNA polymerase sigma-54 factor, core-binding domain"/>
    <property type="match status" value="1"/>
</dbReference>
<dbReference type="NCBIfam" id="NF009118">
    <property type="entry name" value="PRK12469.1"/>
    <property type="match status" value="1"/>
</dbReference>
<evidence type="ECO:0000256" key="7">
    <source>
        <dbReference type="ARBA" id="ARBA00023125"/>
    </source>
</evidence>
<evidence type="ECO:0000256" key="10">
    <source>
        <dbReference type="SAM" id="MobiDB-lite"/>
    </source>
</evidence>
<dbReference type="EMBL" id="CP158254">
    <property type="protein sequence ID" value="XDJ46701.1"/>
    <property type="molecule type" value="Genomic_DNA"/>
</dbReference>
<evidence type="ECO:0000259" key="11">
    <source>
        <dbReference type="Pfam" id="PF04552"/>
    </source>
</evidence>
<feature type="domain" description="RNA polymerase sigma factor 54 core-binding" evidence="12">
    <location>
        <begin position="122"/>
        <end position="311"/>
    </location>
</feature>
<keyword evidence="3 9" id="KW-0808">Transferase</keyword>
<dbReference type="PROSITE" id="PS00718">
    <property type="entry name" value="SIGMA54_2"/>
    <property type="match status" value="1"/>
</dbReference>
<dbReference type="GO" id="GO:0006352">
    <property type="term" value="P:DNA-templated transcription initiation"/>
    <property type="evidence" value="ECO:0007669"/>
    <property type="project" value="InterPro"/>
</dbReference>
<evidence type="ECO:0000256" key="6">
    <source>
        <dbReference type="ARBA" id="ARBA00023082"/>
    </source>
</evidence>
<dbReference type="GO" id="GO:0016987">
    <property type="term" value="F:sigma factor activity"/>
    <property type="evidence" value="ECO:0007669"/>
    <property type="project" value="UniProtKB-KW"/>
</dbReference>
<name>A0AB39CXX3_9BURK</name>
<dbReference type="GO" id="GO:0001216">
    <property type="term" value="F:DNA-binding transcription activator activity"/>
    <property type="evidence" value="ECO:0007669"/>
    <property type="project" value="InterPro"/>
</dbReference>
<keyword evidence="8 9" id="KW-0804">Transcription</keyword>
<dbReference type="PROSITE" id="PS00717">
    <property type="entry name" value="SIGMA54_1"/>
    <property type="match status" value="1"/>
</dbReference>
<dbReference type="GO" id="GO:0003677">
    <property type="term" value="F:DNA binding"/>
    <property type="evidence" value="ECO:0007669"/>
    <property type="project" value="UniProtKB-KW"/>
</dbReference>
<evidence type="ECO:0000256" key="9">
    <source>
        <dbReference type="PIRNR" id="PIRNR000774"/>
    </source>
</evidence>
<organism evidence="13">
    <name type="scientific">Castellaniella ginsengisoli</name>
    <dbReference type="NCBI Taxonomy" id="546114"/>
    <lineage>
        <taxon>Bacteria</taxon>
        <taxon>Pseudomonadati</taxon>
        <taxon>Pseudomonadota</taxon>
        <taxon>Betaproteobacteria</taxon>
        <taxon>Burkholderiales</taxon>
        <taxon>Alcaligenaceae</taxon>
        <taxon>Castellaniella</taxon>
    </lineage>
</organism>
<sequence>MSYAGQELQLRHGMALAPRLQQSVKFLQMSTLEFQQAVRRALETNPFLEETEPEPDPVAACADIALVTAPAPGGELLPAGPAGPAEPADTPDEPPPPDAPYPGDYPLPPASGDLDPFAHRPERLSLHDRLFSALGTLPLSERDRLLASYLIDSLDLDGYLRHPLDSLAEDGAFDPPATEAEWHTTLRLVQQLHAPGIGARDLRECLMLQLQARDGAGDPAHRLAMAIVDAHLLRLARNDWAGLRRVLGVDGKVLREACDLIRTLDPKPGLRYDDSPISYPIPDVVVDKVGAHWRVRLNEAAMPRARLHHQYADWFRRARGGNREPLQRELQEARWLIRNMEQRYATILRVAEAIMLRQRRFFDYGDVALRPLMLHEIAADLDIHESTVSRATAGKYMITPRGLYEFRHFFSRELGTEGAGSCSAGAVRALIQELIQAEDPAQPLSDVDLTRQLARHGILVARRTVTKYRGQLKISAVELRRVHD</sequence>
<dbReference type="InterPro" id="IPR038709">
    <property type="entry name" value="RpoN_core-bd_sf"/>
</dbReference>
<accession>A0AB39CXX3</accession>
<keyword evidence="7 9" id="KW-0238">DNA-binding</keyword>
<evidence type="ECO:0000259" key="12">
    <source>
        <dbReference type="Pfam" id="PF04963"/>
    </source>
</evidence>
<keyword evidence="6 9" id="KW-0731">Sigma factor</keyword>
<dbReference type="Pfam" id="PF00309">
    <property type="entry name" value="Sigma54_AID"/>
    <property type="match status" value="1"/>
</dbReference>
<dbReference type="PROSITE" id="PS50044">
    <property type="entry name" value="SIGMA54_3"/>
    <property type="match status" value="1"/>
</dbReference>
<dbReference type="GO" id="GO:0000428">
    <property type="term" value="C:DNA-directed RNA polymerase complex"/>
    <property type="evidence" value="ECO:0007669"/>
    <property type="project" value="UniProtKB-KW"/>
</dbReference>
<dbReference type="InterPro" id="IPR000394">
    <property type="entry name" value="RNA_pol_sigma_54"/>
</dbReference>
<evidence type="ECO:0000256" key="2">
    <source>
        <dbReference type="ARBA" id="ARBA00022478"/>
    </source>
</evidence>
<comment type="function">
    <text evidence="9">Sigma factors are initiation factors that promote the attachment of RNA polymerase to specific initiation sites and are then released.</text>
</comment>
<reference evidence="13" key="1">
    <citation type="submission" date="2024-05" db="EMBL/GenBank/DDBJ databases">
        <authorList>
            <person name="Luo Y.-C."/>
            <person name="Nicholds J."/>
            <person name="Mortimer T."/>
            <person name="Maboni G."/>
        </authorList>
    </citation>
    <scope>NUCLEOTIDE SEQUENCE</scope>
    <source>
        <strain evidence="13">151836</strain>
    </source>
</reference>
<evidence type="ECO:0000256" key="3">
    <source>
        <dbReference type="ARBA" id="ARBA00022679"/>
    </source>
</evidence>
<keyword evidence="5 9" id="KW-0805">Transcription regulation</keyword>
<dbReference type="InterPro" id="IPR007634">
    <property type="entry name" value="RNA_pol_sigma_54_DNA-bd"/>
</dbReference>
<dbReference type="NCBIfam" id="TIGR02395">
    <property type="entry name" value="rpoN_sigma"/>
    <property type="match status" value="1"/>
</dbReference>
<gene>
    <name evidence="13" type="primary">rpoN</name>
    <name evidence="13" type="ORF">ABRZ04_10225</name>
</gene>
<evidence type="ECO:0000256" key="4">
    <source>
        <dbReference type="ARBA" id="ARBA00022695"/>
    </source>
</evidence>
<keyword evidence="4 9" id="KW-0548">Nucleotidyltransferase</keyword>
<dbReference type="InterPro" id="IPR007046">
    <property type="entry name" value="RNA_pol_sigma_54_core-bd"/>
</dbReference>
<dbReference type="AlphaFoldDB" id="A0AB39CXX3"/>
<proteinExistence type="inferred from homology"/>
<dbReference type="Pfam" id="PF04963">
    <property type="entry name" value="Sigma54_CBD"/>
    <property type="match status" value="1"/>
</dbReference>
<feature type="compositionally biased region" description="Pro residues" evidence="10">
    <location>
        <begin position="93"/>
        <end position="109"/>
    </location>
</feature>
<dbReference type="PANTHER" id="PTHR32248">
    <property type="entry name" value="RNA POLYMERASE SIGMA-54 FACTOR"/>
    <property type="match status" value="1"/>
</dbReference>
<evidence type="ECO:0000313" key="13">
    <source>
        <dbReference type="EMBL" id="XDJ46701.1"/>
    </source>
</evidence>
<keyword evidence="2 9" id="KW-0240">DNA-directed RNA polymerase</keyword>
<feature type="domain" description="RNA polymerase sigma factor 54 DNA-binding" evidence="11">
    <location>
        <begin position="326"/>
        <end position="481"/>
    </location>
</feature>
<dbReference type="PRINTS" id="PR00045">
    <property type="entry name" value="SIGMA54FCT"/>
</dbReference>
<feature type="compositionally biased region" description="Low complexity" evidence="10">
    <location>
        <begin position="72"/>
        <end position="88"/>
    </location>
</feature>
<feature type="region of interest" description="Disordered" evidence="10">
    <location>
        <begin position="72"/>
        <end position="112"/>
    </location>
</feature>
<dbReference type="Gene3D" id="1.10.10.60">
    <property type="entry name" value="Homeodomain-like"/>
    <property type="match status" value="1"/>
</dbReference>
<dbReference type="PIRSF" id="PIRSF000774">
    <property type="entry name" value="RpoN"/>
    <property type="match status" value="1"/>
</dbReference>
<evidence type="ECO:0000256" key="5">
    <source>
        <dbReference type="ARBA" id="ARBA00023015"/>
    </source>
</evidence>
<evidence type="ECO:0000256" key="8">
    <source>
        <dbReference type="ARBA" id="ARBA00023163"/>
    </source>
</evidence>
<protein>
    <recommendedName>
        <fullName evidence="9">RNA polymerase sigma-54 factor</fullName>
    </recommendedName>
</protein>